<sequence length="272" mass="29198">MPNEQPVKSTRLESLPVSALTVDEQVNTRRLDGAWVDRHVPVYDPDALGIVSVSRRAGGQCVILDGQHRAELMRRSGHAGDPVECRVYEGLTVAQEAALFRKLNDARKVQPLALFLARRAEGDETALAITEIAEAFGWEISNRQAFNNILAVASLQQIYQGGPSQIGARSGNAEAVSLVLQTVTRAWGHRRDAVHGDLLAGIGLVFLRDSHRVAAVSLADRLAGYPGGPGGVLGAGRGVRNLQGGTVAAGVADTVIRLYNKSKRSGRLDKWD</sequence>
<reference evidence="1" key="1">
    <citation type="submission" date="2020-07" db="EMBL/GenBank/DDBJ databases">
        <authorList>
            <person name="Tarantini F.S."/>
            <person name="Hong K.W."/>
            <person name="Chan K.G."/>
        </authorList>
    </citation>
    <scope>NUCLEOTIDE SEQUENCE</scope>
    <source>
        <strain evidence="1">32-07</strain>
    </source>
</reference>
<evidence type="ECO:0000313" key="2">
    <source>
        <dbReference type="Proteomes" id="UP001049518"/>
    </source>
</evidence>
<name>A0ABX8QLW0_9ACTN</name>
<gene>
    <name evidence="1" type="ORF">AGRA3207_000212</name>
</gene>
<accession>A0ABX8QLW0</accession>
<dbReference type="EMBL" id="CP059572">
    <property type="protein sequence ID" value="QXJ19649.1"/>
    <property type="molecule type" value="Genomic_DNA"/>
</dbReference>
<dbReference type="InterPro" id="IPR046681">
    <property type="entry name" value="DUF6551"/>
</dbReference>
<protein>
    <submittedName>
        <fullName evidence="1">Uncharacterized protein</fullName>
    </submittedName>
</protein>
<organism evidence="1 2">
    <name type="scientific">Actinomadura graeca</name>
    <dbReference type="NCBI Taxonomy" id="2750812"/>
    <lineage>
        <taxon>Bacteria</taxon>
        <taxon>Bacillati</taxon>
        <taxon>Actinomycetota</taxon>
        <taxon>Actinomycetes</taxon>
        <taxon>Streptosporangiales</taxon>
        <taxon>Thermomonosporaceae</taxon>
        <taxon>Actinomadura</taxon>
    </lineage>
</organism>
<proteinExistence type="predicted"/>
<evidence type="ECO:0000313" key="1">
    <source>
        <dbReference type="EMBL" id="QXJ19649.1"/>
    </source>
</evidence>
<dbReference type="Proteomes" id="UP001049518">
    <property type="component" value="Chromosome"/>
</dbReference>
<dbReference type="Pfam" id="PF20188">
    <property type="entry name" value="DUF6551"/>
    <property type="match status" value="1"/>
</dbReference>
<dbReference type="RefSeq" id="WP_231332665.1">
    <property type="nucleotide sequence ID" value="NZ_CP059572.1"/>
</dbReference>
<keyword evidence="2" id="KW-1185">Reference proteome</keyword>